<dbReference type="GO" id="GO:0030170">
    <property type="term" value="F:pyridoxal phosphate binding"/>
    <property type="evidence" value="ECO:0007669"/>
    <property type="project" value="InterPro"/>
</dbReference>
<evidence type="ECO:0000313" key="7">
    <source>
        <dbReference type="Proteomes" id="UP000681340"/>
    </source>
</evidence>
<dbReference type="PANTHER" id="PTHR13693">
    <property type="entry name" value="CLASS II AMINOTRANSFERASE/8-AMINO-7-OXONONANOATE SYNTHASE"/>
    <property type="match status" value="1"/>
</dbReference>
<dbReference type="PANTHER" id="PTHR13693:SF3">
    <property type="entry name" value="LD36009P"/>
    <property type="match status" value="1"/>
</dbReference>
<dbReference type="Proteomes" id="UP000681340">
    <property type="component" value="Unassembled WGS sequence"/>
</dbReference>
<name>A0A919SAJ9_9ACTN</name>
<evidence type="ECO:0000256" key="1">
    <source>
        <dbReference type="ARBA" id="ARBA00001933"/>
    </source>
</evidence>
<dbReference type="InterPro" id="IPR015422">
    <property type="entry name" value="PyrdxlP-dep_Trfase_small"/>
</dbReference>
<accession>A0A919SAJ9</accession>
<dbReference type="EMBL" id="BOQL01000021">
    <property type="protein sequence ID" value="GIM67386.1"/>
    <property type="molecule type" value="Genomic_DNA"/>
</dbReference>
<dbReference type="Gene3D" id="3.40.640.10">
    <property type="entry name" value="Type I PLP-dependent aspartate aminotransferase-like (Major domain)"/>
    <property type="match status" value="1"/>
</dbReference>
<dbReference type="Pfam" id="PF00155">
    <property type="entry name" value="Aminotran_1_2"/>
    <property type="match status" value="1"/>
</dbReference>
<dbReference type="InterPro" id="IPR015421">
    <property type="entry name" value="PyrdxlP-dep_Trfase_major"/>
</dbReference>
<dbReference type="GO" id="GO:0008710">
    <property type="term" value="F:8-amino-7-oxononanoate synthase activity"/>
    <property type="evidence" value="ECO:0007669"/>
    <property type="project" value="UniProtKB-EC"/>
</dbReference>
<dbReference type="InterPro" id="IPR050087">
    <property type="entry name" value="AON_synthase_class-II"/>
</dbReference>
<dbReference type="InterPro" id="IPR015424">
    <property type="entry name" value="PyrdxlP-dep_Trfase"/>
</dbReference>
<comment type="catalytic activity">
    <reaction evidence="4">
        <text>6-carboxyhexanoyl-[ACP] + L-alanine + H(+) = (8S)-8-amino-7-oxononanoate + holo-[ACP] + CO2</text>
        <dbReference type="Rhea" id="RHEA:42288"/>
        <dbReference type="Rhea" id="RHEA-COMP:9685"/>
        <dbReference type="Rhea" id="RHEA-COMP:9955"/>
        <dbReference type="ChEBI" id="CHEBI:15378"/>
        <dbReference type="ChEBI" id="CHEBI:16526"/>
        <dbReference type="ChEBI" id="CHEBI:57972"/>
        <dbReference type="ChEBI" id="CHEBI:64479"/>
        <dbReference type="ChEBI" id="CHEBI:78846"/>
        <dbReference type="ChEBI" id="CHEBI:149468"/>
        <dbReference type="EC" id="2.3.1.47"/>
    </reaction>
</comment>
<dbReference type="EC" id="2.3.1.47" evidence="2"/>
<evidence type="ECO:0000259" key="5">
    <source>
        <dbReference type="Pfam" id="PF00155"/>
    </source>
</evidence>
<dbReference type="Gene3D" id="3.90.1150.10">
    <property type="entry name" value="Aspartate Aminotransferase, domain 1"/>
    <property type="match status" value="1"/>
</dbReference>
<protein>
    <recommendedName>
        <fullName evidence="2">8-amino-7-oxononanoate synthase</fullName>
        <ecNumber evidence="2">2.3.1.47</ecNumber>
    </recommendedName>
</protein>
<organism evidence="6 7">
    <name type="scientific">Actinoplanes auranticolor</name>
    <dbReference type="NCBI Taxonomy" id="47988"/>
    <lineage>
        <taxon>Bacteria</taxon>
        <taxon>Bacillati</taxon>
        <taxon>Actinomycetota</taxon>
        <taxon>Actinomycetes</taxon>
        <taxon>Micromonosporales</taxon>
        <taxon>Micromonosporaceae</taxon>
        <taxon>Actinoplanes</taxon>
    </lineage>
</organism>
<keyword evidence="6" id="KW-0436">Ligase</keyword>
<evidence type="ECO:0000313" key="6">
    <source>
        <dbReference type="EMBL" id="GIM67386.1"/>
    </source>
</evidence>
<comment type="caution">
    <text evidence="6">The sequence shown here is derived from an EMBL/GenBank/DDBJ whole genome shotgun (WGS) entry which is preliminary data.</text>
</comment>
<dbReference type="GO" id="GO:0016874">
    <property type="term" value="F:ligase activity"/>
    <property type="evidence" value="ECO:0007669"/>
    <property type="project" value="UniProtKB-KW"/>
</dbReference>
<proteinExistence type="predicted"/>
<keyword evidence="3" id="KW-0808">Transferase</keyword>
<dbReference type="SUPFAM" id="SSF53383">
    <property type="entry name" value="PLP-dependent transferases"/>
    <property type="match status" value="1"/>
</dbReference>
<keyword evidence="7" id="KW-1185">Reference proteome</keyword>
<gene>
    <name evidence="6" type="ORF">Aau02nite_27170</name>
</gene>
<dbReference type="RefSeq" id="WP_212988707.1">
    <property type="nucleotide sequence ID" value="NZ_BAABEA010000019.1"/>
</dbReference>
<evidence type="ECO:0000256" key="2">
    <source>
        <dbReference type="ARBA" id="ARBA00013187"/>
    </source>
</evidence>
<evidence type="ECO:0000256" key="4">
    <source>
        <dbReference type="ARBA" id="ARBA00047715"/>
    </source>
</evidence>
<evidence type="ECO:0000256" key="3">
    <source>
        <dbReference type="ARBA" id="ARBA00022679"/>
    </source>
</evidence>
<dbReference type="InterPro" id="IPR004839">
    <property type="entry name" value="Aminotransferase_I/II_large"/>
</dbReference>
<dbReference type="CDD" id="cd06454">
    <property type="entry name" value="KBL_like"/>
    <property type="match status" value="1"/>
</dbReference>
<dbReference type="AlphaFoldDB" id="A0A919SAJ9"/>
<comment type="cofactor">
    <cofactor evidence="1">
        <name>pyridoxal 5'-phosphate</name>
        <dbReference type="ChEBI" id="CHEBI:597326"/>
    </cofactor>
</comment>
<sequence length="439" mass="46648">MLPTASVRDFASDPYAAYPAGSRYSADVQPGGLLDFEAARQWLSRIDQCRDANAYTFGLPLDAAASVRSGFAGAELLLFSTYGYLGLNQHPRIVAAATEAAQRWGTTTGGCRLMTGTLELHLETERELAGFLGTEALALYSSGYDANVAVISSLLGRHDVAVIDEKAHRSILDGCRLSGARTVRFRHNDIEHLDAVVARHRATGARVLVAVDGVYSMDGDIAPLAAIVEVKQRHGAFLLLDESHAIGVLGADGRGTASHTDVPPGAVDVITGSLGKAFPSGGGFAAGSRGLVNYLQHGSAPYMFSSALTPANTAAVRETVHVLLDEPHHIESMWKNTARLTNLVRDLGLTTGPTETPIVPVVLGDTLRTYQWARHLLDDGIYVSAVPAPAVPEGQSRLRLCATARQSSADLERLGRALRRVLDLEATATGRENGDAPLP</sequence>
<reference evidence="6" key="1">
    <citation type="submission" date="2021-03" db="EMBL/GenBank/DDBJ databases">
        <title>Whole genome shotgun sequence of Actinoplanes auranticolor NBRC 12245.</title>
        <authorList>
            <person name="Komaki H."/>
            <person name="Tamura T."/>
        </authorList>
    </citation>
    <scope>NUCLEOTIDE SEQUENCE</scope>
    <source>
        <strain evidence="6">NBRC 12245</strain>
    </source>
</reference>
<feature type="domain" description="Aminotransferase class I/classII large" evidence="5">
    <location>
        <begin position="76"/>
        <end position="417"/>
    </location>
</feature>